<dbReference type="RefSeq" id="WP_045779526.1">
    <property type="nucleotide sequence ID" value="NZ_LAJX01000125.1"/>
</dbReference>
<dbReference type="AlphaFoldDB" id="A0A0F3IHR6"/>
<proteinExistence type="predicted"/>
<evidence type="ECO:0000259" key="1">
    <source>
        <dbReference type="Pfam" id="PF05685"/>
    </source>
</evidence>
<evidence type="ECO:0000313" key="3">
    <source>
        <dbReference type="Proteomes" id="UP000033684"/>
    </source>
</evidence>
<dbReference type="EMBL" id="LAJX01000125">
    <property type="protein sequence ID" value="KJV06222.1"/>
    <property type="molecule type" value="Genomic_DNA"/>
</dbReference>
<dbReference type="PATRIC" id="fig|1632867.3.peg.807"/>
<dbReference type="Proteomes" id="UP000033684">
    <property type="component" value="Unassembled WGS sequence"/>
</dbReference>
<comment type="caution">
    <text evidence="2">The sequence shown here is derived from an EMBL/GenBank/DDBJ whole genome shotgun (WGS) entry which is preliminary data.</text>
</comment>
<feature type="domain" description="Putative restriction endonuclease" evidence="1">
    <location>
        <begin position="17"/>
        <end position="177"/>
    </location>
</feature>
<dbReference type="InterPro" id="IPR008538">
    <property type="entry name" value="Uma2"/>
</dbReference>
<name>A0A0F3IHR6_9GAMM</name>
<reference evidence="2 3" key="2">
    <citation type="journal article" date="2016" name="Microb. Ecol.">
        <title>Genome Characteristics of a Novel Type I Methanotroph (Sn10-6) Isolated from a Flooded Indian Rice Field.</title>
        <authorList>
            <person name="Rahalkar M.C."/>
            <person name="Pandit P.S."/>
            <person name="Dhakephalkar P.K."/>
            <person name="Pore S."/>
            <person name="Arora P."/>
            <person name="Kapse N."/>
        </authorList>
    </citation>
    <scope>NUCLEOTIDE SEQUENCE [LARGE SCALE GENOMIC DNA]</scope>
    <source>
        <strain evidence="2 3">Sn10-6</strain>
    </source>
</reference>
<keyword evidence="3" id="KW-1185">Reference proteome</keyword>
<evidence type="ECO:0000313" key="2">
    <source>
        <dbReference type="EMBL" id="KJV06222.1"/>
    </source>
</evidence>
<dbReference type="InterPro" id="IPR011335">
    <property type="entry name" value="Restrct_endonuc-II-like"/>
</dbReference>
<dbReference type="SUPFAM" id="SSF52980">
    <property type="entry name" value="Restriction endonuclease-like"/>
    <property type="match status" value="1"/>
</dbReference>
<organism evidence="2 3">
    <name type="scientific">Methylocucumis oryzae</name>
    <dbReference type="NCBI Taxonomy" id="1632867"/>
    <lineage>
        <taxon>Bacteria</taxon>
        <taxon>Pseudomonadati</taxon>
        <taxon>Pseudomonadota</taxon>
        <taxon>Gammaproteobacteria</taxon>
        <taxon>Methylococcales</taxon>
        <taxon>Methylococcaceae</taxon>
        <taxon>Methylocucumis</taxon>
    </lineage>
</organism>
<reference evidence="3" key="1">
    <citation type="submission" date="2015-03" db="EMBL/GenBank/DDBJ databases">
        <title>Draft genome sequence of a novel methanotroph (Sn10-6) isolated from flooded ricefield rhizosphere in India.</title>
        <authorList>
            <person name="Pandit P.S."/>
            <person name="Pore S.D."/>
            <person name="Arora P."/>
            <person name="Kapse N.G."/>
            <person name="Dhakephalkar P.K."/>
            <person name="Rahalkar M.C."/>
        </authorList>
    </citation>
    <scope>NUCLEOTIDE SEQUENCE [LARGE SCALE GENOMIC DNA]</scope>
    <source>
        <strain evidence="3">Sn10-6</strain>
    </source>
</reference>
<sequence length="217" mass="25116">MALQPKSESDGIAMTEEEYLRTEPDVEVRREYYDGRAYAMAGSKRNHNILSGNIAGEFRNHLKGSPCSTFSADIKVAFGKSYFYPDVIVDCTETEGDSYFANSPVIIVEVLSKSTKRMDTTTKLIHYINLPTLKEYVLVEQETVCIQVLRKSKHWQPEYFYLGDVVTFESIGLTLSVEEIYDRVDNQDMREWLSQNRVYEKNVFRRRVFRGTARTIC</sequence>
<dbReference type="OrthoDB" id="26750at2"/>
<gene>
    <name evidence="2" type="ORF">VZ94_12780</name>
</gene>
<dbReference type="CDD" id="cd06260">
    <property type="entry name" value="DUF820-like"/>
    <property type="match status" value="1"/>
</dbReference>
<accession>A0A0F3IHR6</accession>
<dbReference type="PANTHER" id="PTHR36558">
    <property type="entry name" value="GLR1098 PROTEIN"/>
    <property type="match status" value="1"/>
</dbReference>
<dbReference type="Pfam" id="PF05685">
    <property type="entry name" value="Uma2"/>
    <property type="match status" value="1"/>
</dbReference>
<dbReference type="Gene3D" id="3.90.1570.10">
    <property type="entry name" value="tt1808, chain A"/>
    <property type="match status" value="1"/>
</dbReference>
<protein>
    <recommendedName>
        <fullName evidence="1">Putative restriction endonuclease domain-containing protein</fullName>
    </recommendedName>
</protein>
<dbReference type="PANTHER" id="PTHR36558:SF1">
    <property type="entry name" value="RESTRICTION ENDONUCLEASE DOMAIN-CONTAINING PROTEIN-RELATED"/>
    <property type="match status" value="1"/>
</dbReference>
<dbReference type="InterPro" id="IPR012296">
    <property type="entry name" value="Nuclease_put_TT1808"/>
</dbReference>